<dbReference type="PANTHER" id="PTHR32114">
    <property type="entry name" value="ABC TRANSPORTER ABCH.3"/>
    <property type="match status" value="1"/>
</dbReference>
<evidence type="ECO:0000256" key="5">
    <source>
        <dbReference type="SAM" id="MobiDB-lite"/>
    </source>
</evidence>
<accession>A0A7X2NR54</accession>
<evidence type="ECO:0000256" key="2">
    <source>
        <dbReference type="ARBA" id="ARBA00011322"/>
    </source>
</evidence>
<comment type="similarity">
    <text evidence="1">Belongs to the SMC family. SbcC subfamily.</text>
</comment>
<reference evidence="7 8" key="1">
    <citation type="submission" date="2019-08" db="EMBL/GenBank/DDBJ databases">
        <title>In-depth cultivation of the pig gut microbiome towards novel bacterial diversity and tailored functional studies.</title>
        <authorList>
            <person name="Wylensek D."/>
            <person name="Hitch T.C.A."/>
            <person name="Clavel T."/>
        </authorList>
    </citation>
    <scope>NUCLEOTIDE SEQUENCE [LARGE SCALE GENOMIC DNA]</scope>
    <source>
        <strain evidence="7 8">Oil+RF-744-GAM-WT-6</strain>
    </source>
</reference>
<evidence type="ECO:0000256" key="1">
    <source>
        <dbReference type="ARBA" id="ARBA00006930"/>
    </source>
</evidence>
<dbReference type="EMBL" id="VUMN01000005">
    <property type="protein sequence ID" value="MSS57984.1"/>
    <property type="molecule type" value="Genomic_DNA"/>
</dbReference>
<feature type="region of interest" description="Disordered" evidence="5">
    <location>
        <begin position="536"/>
        <end position="558"/>
    </location>
</feature>
<dbReference type="SUPFAM" id="SSF52540">
    <property type="entry name" value="P-loop containing nucleoside triphosphate hydrolases"/>
    <property type="match status" value="2"/>
</dbReference>
<evidence type="ECO:0000313" key="7">
    <source>
        <dbReference type="EMBL" id="MSS57984.1"/>
    </source>
</evidence>
<feature type="coiled-coil region" evidence="4">
    <location>
        <begin position="397"/>
        <end position="451"/>
    </location>
</feature>
<dbReference type="PANTHER" id="PTHR32114:SF2">
    <property type="entry name" value="ABC TRANSPORTER ABCH.3"/>
    <property type="match status" value="1"/>
</dbReference>
<feature type="region of interest" description="Disordered" evidence="5">
    <location>
        <begin position="482"/>
        <end position="501"/>
    </location>
</feature>
<keyword evidence="4" id="KW-0175">Coiled coil</keyword>
<dbReference type="AlphaFoldDB" id="A0A7X2NR54"/>
<feature type="domain" description="Rad50/SbcC-type AAA" evidence="6">
    <location>
        <begin position="5"/>
        <end position="217"/>
    </location>
</feature>
<keyword evidence="8" id="KW-1185">Reference proteome</keyword>
<name>A0A7X2NR54_9FIRM</name>
<dbReference type="GO" id="GO:0006302">
    <property type="term" value="P:double-strand break repair"/>
    <property type="evidence" value="ECO:0007669"/>
    <property type="project" value="InterPro"/>
</dbReference>
<dbReference type="InterPro" id="IPR038729">
    <property type="entry name" value="Rad50/SbcC_AAA"/>
</dbReference>
<comment type="caution">
    <text evidence="7">The sequence shown here is derived from an EMBL/GenBank/DDBJ whole genome shotgun (WGS) entry which is preliminary data.</text>
</comment>
<dbReference type="GO" id="GO:0016887">
    <property type="term" value="F:ATP hydrolysis activity"/>
    <property type="evidence" value="ECO:0007669"/>
    <property type="project" value="InterPro"/>
</dbReference>
<comment type="subunit">
    <text evidence="2">Heterodimer of SbcC and SbcD.</text>
</comment>
<evidence type="ECO:0000259" key="6">
    <source>
        <dbReference type="Pfam" id="PF13476"/>
    </source>
</evidence>
<feature type="compositionally biased region" description="Basic and acidic residues" evidence="5">
    <location>
        <begin position="490"/>
        <end position="500"/>
    </location>
</feature>
<sequence length="941" mass="105034">MRPLKLTMSAFGPYADKTMLDLSLLGDHGLYLITGDTGAGKTTIFDAISYALYGETSGGMRQPDMLRSQYAAEETETYVEMEFEFQGRTYKIRRNPEYSWSKVLKNGTRKAQKKTADAELTYPDGHTVSKGKAVTSAIEELLGIDREQFAEIAMIAQGSFQELLTADTKKRNEIFRELFHTSYYKELQEKLSQNANDLKGEIHGGRRDISSITASIQCTEDSPHKEQLDLLISRRESVQPEDAAALLKELIAEDEQLLQKKDEELQQVHDHLESIAGELRKGDEIRRIYDQLDAASASIPDLQNKRDQWKNLLDSLNQSGEKETIAGMRAVYNERRRALPKYQELTEHLAAAALAGKNSEEFLKQAETEEGKLSGLRTELEADKKKQEALDGADVKHVKAAEKVEALDRQADSLNQAIRQAEVLLKAGEDYQNAVQELQKADAAYARKTEEYHAILGAFLAGQTGILASQLAEGRPCPVCGSVSHPSPAHHSEGTPRENQVRASETSMNQANEVLKKWGSTCQACLERQEVEAEHEKEAMKNAGVKASGQAGKQEAQQKLEKVMMLREQAVSERDALAEQETQLKQLRLRIPSLQNAIRTSEAAIADLRRKADVLAQKKKSEAARSEELKRELNYPSEEAAKADLARMDQEIHKREQHYEKTGFAASEAEKNLSAGLAAKKQVNRTLAATGVTDRDAFVKNQAALRQDRAAMETQRVALQSQRDAVNGRLSVNKPALKKLQKYASSLDEATRRWQWMNDLAMTADAGMKGREKITLEDYVQMAYFDRILYRANLRLRVLSDGQYELVRSEARGLRSHEALELDVIDHYTGRNRSVRSLSGGESFEASLALALGLSDEVQSQAGGVQIDTMFIDEGFGTLDHDSLSQAISVLERLSGENRLVGMISHVEELKDRIPKKIIVTKELEARNATQPGSRAEIVCE</sequence>
<dbReference type="Pfam" id="PF13558">
    <property type="entry name" value="SbcC_Walker_B"/>
    <property type="match status" value="1"/>
</dbReference>
<dbReference type="Gene3D" id="3.40.50.300">
    <property type="entry name" value="P-loop containing nucleotide triphosphate hydrolases"/>
    <property type="match status" value="2"/>
</dbReference>
<dbReference type="Pfam" id="PF13476">
    <property type="entry name" value="AAA_23"/>
    <property type="match status" value="1"/>
</dbReference>
<evidence type="ECO:0000313" key="8">
    <source>
        <dbReference type="Proteomes" id="UP000461880"/>
    </source>
</evidence>
<evidence type="ECO:0000256" key="4">
    <source>
        <dbReference type="SAM" id="Coils"/>
    </source>
</evidence>
<dbReference type="Proteomes" id="UP000461880">
    <property type="component" value="Unassembled WGS sequence"/>
</dbReference>
<dbReference type="RefSeq" id="WP_154503304.1">
    <property type="nucleotide sequence ID" value="NZ_VUMN01000005.1"/>
</dbReference>
<proteinExistence type="inferred from homology"/>
<organism evidence="7 8">
    <name type="scientific">Stecheria intestinalis</name>
    <dbReference type="NCBI Taxonomy" id="2606630"/>
    <lineage>
        <taxon>Bacteria</taxon>
        <taxon>Bacillati</taxon>
        <taxon>Bacillota</taxon>
        <taxon>Erysipelotrichia</taxon>
        <taxon>Erysipelotrichales</taxon>
        <taxon>Erysipelotrichaceae</taxon>
        <taxon>Stecheria</taxon>
    </lineage>
</organism>
<evidence type="ECO:0000256" key="3">
    <source>
        <dbReference type="ARBA" id="ARBA00013368"/>
    </source>
</evidence>
<dbReference type="InterPro" id="IPR027417">
    <property type="entry name" value="P-loop_NTPase"/>
</dbReference>
<gene>
    <name evidence="7" type="ORF">FYJ51_03605</name>
</gene>
<protein>
    <recommendedName>
        <fullName evidence="3">Nuclease SbcCD subunit C</fullName>
    </recommendedName>
</protein>